<dbReference type="PROSITE" id="PS50112">
    <property type="entry name" value="PAS"/>
    <property type="match status" value="3"/>
</dbReference>
<evidence type="ECO:0000259" key="10">
    <source>
        <dbReference type="PROSITE" id="PS50113"/>
    </source>
</evidence>
<keyword evidence="12" id="KW-1185">Reference proteome</keyword>
<dbReference type="PROSITE" id="PS50113">
    <property type="entry name" value="PAC"/>
    <property type="match status" value="2"/>
</dbReference>
<dbReference type="InterPro" id="IPR001789">
    <property type="entry name" value="Sig_transdc_resp-reg_receiver"/>
</dbReference>
<feature type="domain" description="PAC" evidence="10">
    <location>
        <begin position="206"/>
        <end position="258"/>
    </location>
</feature>
<dbReference type="Gene3D" id="1.20.120.160">
    <property type="entry name" value="HPT domain"/>
    <property type="match status" value="1"/>
</dbReference>
<dbReference type="GO" id="GO:0009927">
    <property type="term" value="F:histidine phosphotransfer kinase activity"/>
    <property type="evidence" value="ECO:0007669"/>
    <property type="project" value="TreeGrafter"/>
</dbReference>
<feature type="modified residue" description="4-aspartylphosphate" evidence="6">
    <location>
        <position position="703"/>
    </location>
</feature>
<evidence type="ECO:0000256" key="5">
    <source>
        <dbReference type="ARBA" id="ARBA00022777"/>
    </source>
</evidence>
<dbReference type="CDD" id="cd00082">
    <property type="entry name" value="HisKA"/>
    <property type="match status" value="1"/>
</dbReference>
<evidence type="ECO:0000259" key="8">
    <source>
        <dbReference type="PROSITE" id="PS50110"/>
    </source>
</evidence>
<dbReference type="InterPro" id="IPR005467">
    <property type="entry name" value="His_kinase_dom"/>
</dbReference>
<dbReference type="Gene3D" id="3.30.450.20">
    <property type="entry name" value="PAS domain"/>
    <property type="match status" value="3"/>
</dbReference>
<dbReference type="Gene3D" id="3.30.565.10">
    <property type="entry name" value="Histidine kinase-like ATPase, C-terminal domain"/>
    <property type="match status" value="1"/>
</dbReference>
<evidence type="ECO:0000256" key="2">
    <source>
        <dbReference type="ARBA" id="ARBA00012438"/>
    </source>
</evidence>
<dbReference type="InterPro" id="IPR011006">
    <property type="entry name" value="CheY-like_superfamily"/>
</dbReference>
<accession>A0A7M3V9C9</accession>
<dbReference type="PRINTS" id="PR00344">
    <property type="entry name" value="BCTRLSENSOR"/>
</dbReference>
<keyword evidence="3 6" id="KW-0597">Phosphoprotein</keyword>
<dbReference type="PROSITE" id="PS50110">
    <property type="entry name" value="RESPONSE_REGULATORY"/>
    <property type="match status" value="1"/>
</dbReference>
<dbReference type="InterPro" id="IPR004358">
    <property type="entry name" value="Sig_transdc_His_kin-like_C"/>
</dbReference>
<dbReference type="SMART" id="SM00388">
    <property type="entry name" value="HisKA"/>
    <property type="match status" value="1"/>
</dbReference>
<dbReference type="PROSITE" id="PS50109">
    <property type="entry name" value="HIS_KIN"/>
    <property type="match status" value="1"/>
</dbReference>
<dbReference type="SUPFAM" id="SSF47384">
    <property type="entry name" value="Homodimeric domain of signal transducing histidine kinase"/>
    <property type="match status" value="1"/>
</dbReference>
<dbReference type="SUPFAM" id="SSF55874">
    <property type="entry name" value="ATPase domain of HSP90 chaperone/DNA topoisomerase II/histidine kinase"/>
    <property type="match status" value="1"/>
</dbReference>
<dbReference type="Pfam" id="PF00072">
    <property type="entry name" value="Response_reg"/>
    <property type="match status" value="1"/>
</dbReference>
<dbReference type="Pfam" id="PF00512">
    <property type="entry name" value="HisKA"/>
    <property type="match status" value="1"/>
</dbReference>
<dbReference type="PANTHER" id="PTHR43047">
    <property type="entry name" value="TWO-COMPONENT HISTIDINE PROTEIN KINASE"/>
    <property type="match status" value="1"/>
</dbReference>
<reference evidence="11 12" key="1">
    <citation type="submission" date="2019-06" db="EMBL/GenBank/DDBJ databases">
        <title>Sulfurimonas gotlandica sp. nov., a chemoautotrophic and psychrotolerant epsilonproteobacterium isolated from a pelagic redoxcline, and an emended description of the genus Sulfurimonas.</title>
        <authorList>
            <person name="Wang S."/>
            <person name="Jiang L."/>
            <person name="Shao Z."/>
        </authorList>
    </citation>
    <scope>NUCLEOTIDE SEQUENCE [LARGE SCALE GENOMIC DNA]</scope>
    <source>
        <strain evidence="11 12">B2</strain>
    </source>
</reference>
<protein>
    <recommendedName>
        <fullName evidence="2">histidine kinase</fullName>
        <ecNumber evidence="2">2.7.13.3</ecNumber>
    </recommendedName>
</protein>
<evidence type="ECO:0000259" key="9">
    <source>
        <dbReference type="PROSITE" id="PS50112"/>
    </source>
</evidence>
<dbReference type="NCBIfam" id="TIGR00229">
    <property type="entry name" value="sensory_box"/>
    <property type="match status" value="3"/>
</dbReference>
<dbReference type="GO" id="GO:0005886">
    <property type="term" value="C:plasma membrane"/>
    <property type="evidence" value="ECO:0007669"/>
    <property type="project" value="TreeGrafter"/>
</dbReference>
<dbReference type="EC" id="2.7.13.3" evidence="2"/>
<dbReference type="PANTHER" id="PTHR43047:SF72">
    <property type="entry name" value="OSMOSENSING HISTIDINE PROTEIN KINASE SLN1"/>
    <property type="match status" value="1"/>
</dbReference>
<organism evidence="11 12">
    <name type="scientific">Sulfurimonas marina</name>
    <dbReference type="NCBI Taxonomy" id="2590551"/>
    <lineage>
        <taxon>Bacteria</taxon>
        <taxon>Pseudomonadati</taxon>
        <taxon>Campylobacterota</taxon>
        <taxon>Epsilonproteobacteria</taxon>
        <taxon>Campylobacterales</taxon>
        <taxon>Sulfurimonadaceae</taxon>
        <taxon>Sulfurimonas</taxon>
    </lineage>
</organism>
<dbReference type="InterPro" id="IPR036641">
    <property type="entry name" value="HPT_dom_sf"/>
</dbReference>
<keyword evidence="5" id="KW-0418">Kinase</keyword>
<dbReference type="FunFam" id="3.30.565.10:FF:000010">
    <property type="entry name" value="Sensor histidine kinase RcsC"/>
    <property type="match status" value="1"/>
</dbReference>
<comment type="catalytic activity">
    <reaction evidence="1">
        <text>ATP + protein L-histidine = ADP + protein N-phospho-L-histidine.</text>
        <dbReference type="EC" id="2.7.13.3"/>
    </reaction>
</comment>
<dbReference type="Pfam" id="PF02518">
    <property type="entry name" value="HATPase_c"/>
    <property type="match status" value="1"/>
</dbReference>
<dbReference type="CDD" id="cd17546">
    <property type="entry name" value="REC_hyHK_CKI1_RcsC-like"/>
    <property type="match status" value="1"/>
</dbReference>
<dbReference type="SUPFAM" id="SSF55785">
    <property type="entry name" value="PYP-like sensor domain (PAS domain)"/>
    <property type="match status" value="3"/>
</dbReference>
<feature type="domain" description="PAS" evidence="9">
    <location>
        <begin position="266"/>
        <end position="309"/>
    </location>
</feature>
<dbReference type="EMBL" id="CP041165">
    <property type="protein sequence ID" value="QOP40362.1"/>
    <property type="molecule type" value="Genomic_DNA"/>
</dbReference>
<evidence type="ECO:0000256" key="1">
    <source>
        <dbReference type="ARBA" id="ARBA00000085"/>
    </source>
</evidence>
<dbReference type="Proteomes" id="UP000593910">
    <property type="component" value="Chromosome"/>
</dbReference>
<dbReference type="SMART" id="SM00448">
    <property type="entry name" value="REC"/>
    <property type="match status" value="1"/>
</dbReference>
<dbReference type="CDD" id="cd16922">
    <property type="entry name" value="HATPase_EvgS-ArcB-TorS-like"/>
    <property type="match status" value="1"/>
</dbReference>
<evidence type="ECO:0000313" key="11">
    <source>
        <dbReference type="EMBL" id="QOP40362.1"/>
    </source>
</evidence>
<evidence type="ECO:0000256" key="4">
    <source>
        <dbReference type="ARBA" id="ARBA00022679"/>
    </source>
</evidence>
<gene>
    <name evidence="11" type="ORF">FJR03_00840</name>
</gene>
<dbReference type="InterPro" id="IPR036097">
    <property type="entry name" value="HisK_dim/P_sf"/>
</dbReference>
<dbReference type="SMART" id="SM00091">
    <property type="entry name" value="PAS"/>
    <property type="match status" value="3"/>
</dbReference>
<evidence type="ECO:0000259" key="7">
    <source>
        <dbReference type="PROSITE" id="PS50109"/>
    </source>
</evidence>
<dbReference type="InterPro" id="IPR035965">
    <property type="entry name" value="PAS-like_dom_sf"/>
</dbReference>
<dbReference type="InterPro" id="IPR003594">
    <property type="entry name" value="HATPase_dom"/>
</dbReference>
<dbReference type="Pfam" id="PF13426">
    <property type="entry name" value="PAS_9"/>
    <property type="match status" value="3"/>
</dbReference>
<dbReference type="SUPFAM" id="SSF47226">
    <property type="entry name" value="Histidine-containing phosphotransfer domain, HPT domain"/>
    <property type="match status" value="1"/>
</dbReference>
<keyword evidence="4" id="KW-0808">Transferase</keyword>
<dbReference type="InterPro" id="IPR036890">
    <property type="entry name" value="HATPase_C_sf"/>
</dbReference>
<proteinExistence type="predicted"/>
<dbReference type="RefSeq" id="WP_193113790.1">
    <property type="nucleotide sequence ID" value="NZ_CP041165.1"/>
</dbReference>
<feature type="domain" description="PAC" evidence="10">
    <location>
        <begin position="77"/>
        <end position="129"/>
    </location>
</feature>
<feature type="domain" description="PAS" evidence="9">
    <location>
        <begin position="130"/>
        <end position="201"/>
    </location>
</feature>
<dbReference type="InterPro" id="IPR000014">
    <property type="entry name" value="PAS"/>
</dbReference>
<evidence type="ECO:0000313" key="12">
    <source>
        <dbReference type="Proteomes" id="UP000593910"/>
    </source>
</evidence>
<dbReference type="KEGG" id="smax:FJR03_00840"/>
<feature type="domain" description="PAS" evidence="9">
    <location>
        <begin position="3"/>
        <end position="73"/>
    </location>
</feature>
<dbReference type="CDD" id="cd00130">
    <property type="entry name" value="PAS"/>
    <property type="match status" value="3"/>
</dbReference>
<dbReference type="SMART" id="SM00086">
    <property type="entry name" value="PAC"/>
    <property type="match status" value="3"/>
</dbReference>
<dbReference type="Gene3D" id="3.40.50.2300">
    <property type="match status" value="1"/>
</dbReference>
<dbReference type="SMART" id="SM00387">
    <property type="entry name" value="HATPase_c"/>
    <property type="match status" value="1"/>
</dbReference>
<dbReference type="InterPro" id="IPR001610">
    <property type="entry name" value="PAC"/>
</dbReference>
<dbReference type="AlphaFoldDB" id="A0A7M3V9C9"/>
<sequence length="884" mass="99757">MSDLGIYQTVFNKTNIGMAIVDQSGKLINVNKSLCDFLGYTKEELQNKTFREITYEADLEESVKNLQKINEGISDTFHMEKRYVTKQGQLIWADITVTAIRKENNVLDYYIAVLRNIDELKQTQLALQMQEQKAQLYLDVAAVMLVAVDKKGTIQLINPKGCEILGYSKEELLGKNWIKTVLPVHTQEGVENLIDEIFNGNLELVKYFENPVLTKSGEERLIAWHNEIIKDQNGEAVGIMASGQDITKIRKSEQEIQELNIKTATKKIRYQNLLQNASDGIFIMDYASGDLLEYSQKAKELLGYSDEEMQHLNVLDWDKGFSSLEDYRETIANLTSGPIVLERKHKRKNGTSYDASITASKVFVGQKALIYASVRDITEEIKLKKELVKAKEDAEYSTKIKSEFLANMSHEIRTPLNGVIGFIELAMKKAKSKKVIDYLQKARKSSNALLNVINDILDLSKMEAGKLEIEEHRFVLSKLIDDIRAMFAYSIASKSLKLNVNISSEIPEIVVGDSLRLTQVFNNLISNAIKFTEKGRVSIDITLLKQTSKKIKILCSVSDTGLGIPPKTLSKLFDSFTQSDSSTTRKYGGTGLGLAITKQLIELMKGEIWAESVLGEGSTFYFTLELQLSTDDQSKDIEESEVVENGERVYFNARALLVDDNATNRILAKKILQEYGLSVKTAKHGKKAIDKVKKNDFDIIFMDLHMPTMDGYEASKEIRTFNQTIPIIALSAAVMNGDKQMAEAVGMNEHIAKPINRNVLEKILHRYLLTVSPVDIPSSGNIDFLELEKLFKNDNKVKEFLNIFMKSHHDFCKKIRKMEIGSAPFKTTLHSLKGAAGSIGANKVYSLIIEIESLNDTTQITKMLKILCLEFKHLMEEIENYIAN</sequence>
<dbReference type="InterPro" id="IPR003661">
    <property type="entry name" value="HisK_dim/P_dom"/>
</dbReference>
<dbReference type="GO" id="GO:0000155">
    <property type="term" value="F:phosphorelay sensor kinase activity"/>
    <property type="evidence" value="ECO:0007669"/>
    <property type="project" value="InterPro"/>
</dbReference>
<feature type="domain" description="Histidine kinase" evidence="7">
    <location>
        <begin position="407"/>
        <end position="628"/>
    </location>
</feature>
<name>A0A7M3V9C9_9BACT</name>
<feature type="domain" description="Response regulatory" evidence="8">
    <location>
        <begin position="654"/>
        <end position="768"/>
    </location>
</feature>
<dbReference type="InterPro" id="IPR000700">
    <property type="entry name" value="PAS-assoc_C"/>
</dbReference>
<dbReference type="SUPFAM" id="SSF52172">
    <property type="entry name" value="CheY-like"/>
    <property type="match status" value="1"/>
</dbReference>
<dbReference type="Gene3D" id="1.10.287.130">
    <property type="match status" value="1"/>
</dbReference>
<evidence type="ECO:0000256" key="6">
    <source>
        <dbReference type="PROSITE-ProRule" id="PRU00169"/>
    </source>
</evidence>
<evidence type="ECO:0000256" key="3">
    <source>
        <dbReference type="ARBA" id="ARBA00022553"/>
    </source>
</evidence>